<keyword evidence="1" id="KW-0812">Transmembrane</keyword>
<reference evidence="2" key="1">
    <citation type="submission" date="2018-11" db="EMBL/GenBank/DDBJ databases">
        <authorList>
            <consortium name="Pathogen Informatics"/>
        </authorList>
    </citation>
    <scope>NUCLEOTIDE SEQUENCE</scope>
</reference>
<feature type="transmembrane region" description="Helical" evidence="1">
    <location>
        <begin position="39"/>
        <end position="57"/>
    </location>
</feature>
<protein>
    <submittedName>
        <fullName evidence="2">Uncharacterized protein</fullName>
    </submittedName>
</protein>
<dbReference type="Proteomes" id="UP000784294">
    <property type="component" value="Unassembled WGS sequence"/>
</dbReference>
<proteinExistence type="predicted"/>
<evidence type="ECO:0000313" key="3">
    <source>
        <dbReference type="Proteomes" id="UP000784294"/>
    </source>
</evidence>
<keyword evidence="1" id="KW-1133">Transmembrane helix</keyword>
<comment type="caution">
    <text evidence="2">The sequence shown here is derived from an EMBL/GenBank/DDBJ whole genome shotgun (WGS) entry which is preliminary data.</text>
</comment>
<keyword evidence="1" id="KW-0472">Membrane</keyword>
<name>A0A448X8Y9_9PLAT</name>
<gene>
    <name evidence="2" type="ORF">PXEA_LOCUS24509</name>
</gene>
<organism evidence="2 3">
    <name type="scientific">Protopolystoma xenopodis</name>
    <dbReference type="NCBI Taxonomy" id="117903"/>
    <lineage>
        <taxon>Eukaryota</taxon>
        <taxon>Metazoa</taxon>
        <taxon>Spiralia</taxon>
        <taxon>Lophotrochozoa</taxon>
        <taxon>Platyhelminthes</taxon>
        <taxon>Monogenea</taxon>
        <taxon>Polyopisthocotylea</taxon>
        <taxon>Polystomatidea</taxon>
        <taxon>Polystomatidae</taxon>
        <taxon>Protopolystoma</taxon>
    </lineage>
</organism>
<evidence type="ECO:0000256" key="1">
    <source>
        <dbReference type="SAM" id="Phobius"/>
    </source>
</evidence>
<dbReference type="EMBL" id="CAAALY010118219">
    <property type="protein sequence ID" value="VEL31069.1"/>
    <property type="molecule type" value="Genomic_DNA"/>
</dbReference>
<accession>A0A448X8Y9</accession>
<dbReference type="AlphaFoldDB" id="A0A448X8Y9"/>
<keyword evidence="3" id="KW-1185">Reference proteome</keyword>
<evidence type="ECO:0000313" key="2">
    <source>
        <dbReference type="EMBL" id="VEL31069.1"/>
    </source>
</evidence>
<sequence length="63" mass="6737">MGQNLLFIPSFSSLGSAMTNVKSGAQMLVASLFCRPSVVSFVLTLLSLITISTVFVGRRMIPT</sequence>